<keyword evidence="2" id="KW-1185">Reference proteome</keyword>
<dbReference type="InterPro" id="IPR029044">
    <property type="entry name" value="Nucleotide-diphossugar_trans"/>
</dbReference>
<sequence>MAYPILNPLCKDPALASSCALAVMAKAPRPGKVKTRLSPPLTLEQSAALNIAFLKDTTRNIADVAATSTAVGLVCYTPIGDESLFEGILPESFALIPQRGDTFGERLHAASDDILACGFGAVCLIDSDSPTVPASVFHQAIDLLDRPGDRIVLGGSNDGGYYLIGLKKPHREPFTGIHWSTSTVYAETVSASRDAKIELAELPVWYDVDDGDTLHMLCNELFGGMPLPFASVPGYRAPHSREFLHRLFGVSK</sequence>
<dbReference type="eggNOG" id="COG3222">
    <property type="taxonomic scope" value="Bacteria"/>
</dbReference>
<evidence type="ECO:0008006" key="3">
    <source>
        <dbReference type="Google" id="ProtNLM"/>
    </source>
</evidence>
<dbReference type="InterPro" id="IPR018641">
    <property type="entry name" value="Trfase_1_rSAM/seldom-assoc"/>
</dbReference>
<dbReference type="Pfam" id="PF09837">
    <property type="entry name" value="DUF2064"/>
    <property type="match status" value="1"/>
</dbReference>
<dbReference type="Gene3D" id="3.90.550.10">
    <property type="entry name" value="Spore Coat Polysaccharide Biosynthesis Protein SpsA, Chain A"/>
    <property type="match status" value="1"/>
</dbReference>
<dbReference type="KEGG" id="tsa:AciPR4_3731"/>
<accession>E8V0J8</accession>
<dbReference type="NCBIfam" id="TIGR04282">
    <property type="entry name" value="glyco_like_cofC"/>
    <property type="match status" value="1"/>
</dbReference>
<name>E8V0J8_TERSS</name>
<dbReference type="STRING" id="401053.AciPR4_3731"/>
<dbReference type="PANTHER" id="PTHR36529">
    <property type="entry name" value="SLL1095 PROTEIN"/>
    <property type="match status" value="1"/>
</dbReference>
<protein>
    <recommendedName>
        <fullName evidence="3">Glycosyltransferase</fullName>
    </recommendedName>
</protein>
<evidence type="ECO:0000313" key="1">
    <source>
        <dbReference type="EMBL" id="ADV84481.1"/>
    </source>
</evidence>
<organism evidence="1 2">
    <name type="scientific">Terriglobus saanensis (strain ATCC BAA-1853 / DSM 23119 / SP1PR4)</name>
    <dbReference type="NCBI Taxonomy" id="401053"/>
    <lineage>
        <taxon>Bacteria</taxon>
        <taxon>Pseudomonadati</taxon>
        <taxon>Acidobacteriota</taxon>
        <taxon>Terriglobia</taxon>
        <taxon>Terriglobales</taxon>
        <taxon>Acidobacteriaceae</taxon>
        <taxon>Terriglobus</taxon>
    </lineage>
</organism>
<dbReference type="Proteomes" id="UP000006844">
    <property type="component" value="Chromosome"/>
</dbReference>
<dbReference type="HOGENOM" id="CLU_075662_1_0_0"/>
<reference evidence="1 2" key="1">
    <citation type="journal article" date="2012" name="Stand. Genomic Sci.">
        <title>Complete genome sequence of Terriglobus saanensis type strain SP1PR4(T), an Acidobacteria from tundra soil.</title>
        <authorList>
            <person name="Rawat S.R."/>
            <person name="Mannisto M.K."/>
            <person name="Starovoytov V."/>
            <person name="Goodwin L."/>
            <person name="Nolan M."/>
            <person name="Hauser L."/>
            <person name="Land M."/>
            <person name="Davenport K.W."/>
            <person name="Woyke T."/>
            <person name="Haggblom M.M."/>
        </authorList>
    </citation>
    <scope>NUCLEOTIDE SEQUENCE</scope>
    <source>
        <strain evidence="2">ATCC BAA-1853 / DSM 23119 / SP1PR4</strain>
    </source>
</reference>
<gene>
    <name evidence="1" type="ordered locus">AciPR4_3731</name>
</gene>
<dbReference type="PANTHER" id="PTHR36529:SF1">
    <property type="entry name" value="GLYCOSYLTRANSFERASE"/>
    <property type="match status" value="1"/>
</dbReference>
<dbReference type="OrthoDB" id="9810303at2"/>
<dbReference type="SUPFAM" id="SSF53448">
    <property type="entry name" value="Nucleotide-diphospho-sugar transferases"/>
    <property type="match status" value="1"/>
</dbReference>
<dbReference type="EMBL" id="CP002467">
    <property type="protein sequence ID" value="ADV84481.1"/>
    <property type="molecule type" value="Genomic_DNA"/>
</dbReference>
<proteinExistence type="predicted"/>
<evidence type="ECO:0000313" key="2">
    <source>
        <dbReference type="Proteomes" id="UP000006844"/>
    </source>
</evidence>
<dbReference type="AlphaFoldDB" id="E8V0J8"/>